<gene>
    <name evidence="1" type="ORF">FOMPIDRAFT_94807</name>
</gene>
<evidence type="ECO:0000313" key="2">
    <source>
        <dbReference type="Proteomes" id="UP000015241"/>
    </source>
</evidence>
<reference evidence="1 2" key="1">
    <citation type="journal article" date="2012" name="Science">
        <title>The Paleozoic origin of enzymatic lignin decomposition reconstructed from 31 fungal genomes.</title>
        <authorList>
            <person name="Floudas D."/>
            <person name="Binder M."/>
            <person name="Riley R."/>
            <person name="Barry K."/>
            <person name="Blanchette R.A."/>
            <person name="Henrissat B."/>
            <person name="Martinez A.T."/>
            <person name="Otillar R."/>
            <person name="Spatafora J.W."/>
            <person name="Yadav J.S."/>
            <person name="Aerts A."/>
            <person name="Benoit I."/>
            <person name="Boyd A."/>
            <person name="Carlson A."/>
            <person name="Copeland A."/>
            <person name="Coutinho P.M."/>
            <person name="de Vries R.P."/>
            <person name="Ferreira P."/>
            <person name="Findley K."/>
            <person name="Foster B."/>
            <person name="Gaskell J."/>
            <person name="Glotzer D."/>
            <person name="Gorecki P."/>
            <person name="Heitman J."/>
            <person name="Hesse C."/>
            <person name="Hori C."/>
            <person name="Igarashi K."/>
            <person name="Jurgens J.A."/>
            <person name="Kallen N."/>
            <person name="Kersten P."/>
            <person name="Kohler A."/>
            <person name="Kuees U."/>
            <person name="Kumar T.K.A."/>
            <person name="Kuo A."/>
            <person name="LaButti K."/>
            <person name="Larrondo L.F."/>
            <person name="Lindquist E."/>
            <person name="Ling A."/>
            <person name="Lombard V."/>
            <person name="Lucas S."/>
            <person name="Lundell T."/>
            <person name="Martin R."/>
            <person name="McLaughlin D.J."/>
            <person name="Morgenstern I."/>
            <person name="Morin E."/>
            <person name="Murat C."/>
            <person name="Nagy L.G."/>
            <person name="Nolan M."/>
            <person name="Ohm R.A."/>
            <person name="Patyshakuliyeva A."/>
            <person name="Rokas A."/>
            <person name="Ruiz-Duenas F.J."/>
            <person name="Sabat G."/>
            <person name="Salamov A."/>
            <person name="Samejima M."/>
            <person name="Schmutz J."/>
            <person name="Slot J.C."/>
            <person name="St John F."/>
            <person name="Stenlid J."/>
            <person name="Sun H."/>
            <person name="Sun S."/>
            <person name="Syed K."/>
            <person name="Tsang A."/>
            <person name="Wiebenga A."/>
            <person name="Young D."/>
            <person name="Pisabarro A."/>
            <person name="Eastwood D.C."/>
            <person name="Martin F."/>
            <person name="Cullen D."/>
            <person name="Grigoriev I.V."/>
            <person name="Hibbett D.S."/>
        </authorList>
    </citation>
    <scope>NUCLEOTIDE SEQUENCE</scope>
    <source>
        <strain evidence="2">FP-58527</strain>
    </source>
</reference>
<accession>S8DG73</accession>
<name>S8DG73_FOMSC</name>
<proteinExistence type="predicted"/>
<dbReference type="AlphaFoldDB" id="S8DG73"/>
<dbReference type="EMBL" id="KE504461">
    <property type="protein sequence ID" value="EPS92581.1"/>
    <property type="molecule type" value="Genomic_DNA"/>
</dbReference>
<dbReference type="Proteomes" id="UP000015241">
    <property type="component" value="Unassembled WGS sequence"/>
</dbReference>
<protein>
    <submittedName>
        <fullName evidence="1">Uncharacterized protein</fullName>
    </submittedName>
</protein>
<keyword evidence="2" id="KW-1185">Reference proteome</keyword>
<dbReference type="OrthoDB" id="2744237at2759"/>
<organism evidence="1 2">
    <name type="scientific">Fomitopsis schrenkii</name>
    <name type="common">Brown rot fungus</name>
    <dbReference type="NCBI Taxonomy" id="2126942"/>
    <lineage>
        <taxon>Eukaryota</taxon>
        <taxon>Fungi</taxon>
        <taxon>Dikarya</taxon>
        <taxon>Basidiomycota</taxon>
        <taxon>Agaricomycotina</taxon>
        <taxon>Agaricomycetes</taxon>
        <taxon>Polyporales</taxon>
        <taxon>Fomitopsis</taxon>
    </lineage>
</organism>
<dbReference type="InParanoid" id="S8DG73"/>
<feature type="non-terminal residue" evidence="1">
    <location>
        <position position="1"/>
    </location>
</feature>
<dbReference type="HOGENOM" id="CLU_1272324_0_0_1"/>
<sequence length="217" mass="23630">LSAKIGTGFDRILSTNEFLLRSIRSSVRGTDNVADAHVCPSGFASHTTLACLFPAPNPGLSDSYIRALSTYEVVLHDLIQYNTATLIKATVFDEDLISTMHVVAQEKLESTVTNGGLGFLWSVLSGRSHSLAHLARNEKILDNIGVHSMRSLRYVQGIHDALETMQRRLEELRMVATGALVSESADPEVVLEMLAKGLERLSRARSGAVRGTALIDQ</sequence>
<evidence type="ECO:0000313" key="1">
    <source>
        <dbReference type="EMBL" id="EPS92581.1"/>
    </source>
</evidence>